<evidence type="ECO:0000256" key="4">
    <source>
        <dbReference type="PIRNR" id="PIRNR006181"/>
    </source>
</evidence>
<evidence type="ECO:0000256" key="1">
    <source>
        <dbReference type="ARBA" id="ARBA00009798"/>
    </source>
</evidence>
<dbReference type="GO" id="GO:0016829">
    <property type="term" value="F:lyase activity"/>
    <property type="evidence" value="ECO:0007669"/>
    <property type="project" value="UniProtKB-KW"/>
</dbReference>
<dbReference type="Proteomes" id="UP000003860">
    <property type="component" value="Unassembled WGS sequence"/>
</dbReference>
<dbReference type="GO" id="GO:0006412">
    <property type="term" value="P:translation"/>
    <property type="evidence" value="ECO:0007669"/>
    <property type="project" value="UniProtKB-KW"/>
</dbReference>
<gene>
    <name evidence="6" type="ORF">Cpap_1601</name>
</gene>
<dbReference type="Gene3D" id="3.90.960.10">
    <property type="entry name" value="YbaK/aminoacyl-tRNA synthetase-associated domain"/>
    <property type="match status" value="1"/>
</dbReference>
<keyword evidence="7" id="KW-1185">Reference proteome</keyword>
<dbReference type="EC" id="4.2.-.-" evidence="4"/>
<dbReference type="NCBIfam" id="TIGR00011">
    <property type="entry name" value="YbaK_EbsC"/>
    <property type="match status" value="1"/>
</dbReference>
<organism evidence="6 7">
    <name type="scientific">Ruminiclostridium papyrosolvens DSM 2782</name>
    <dbReference type="NCBI Taxonomy" id="588581"/>
    <lineage>
        <taxon>Bacteria</taxon>
        <taxon>Bacillati</taxon>
        <taxon>Bacillota</taxon>
        <taxon>Clostridia</taxon>
        <taxon>Eubacteriales</taxon>
        <taxon>Oscillospiraceae</taxon>
        <taxon>Ruminiclostridium</taxon>
    </lineage>
</organism>
<name>F1TEP2_9FIRM</name>
<dbReference type="OrthoDB" id="9809296at2"/>
<dbReference type="InterPro" id="IPR007214">
    <property type="entry name" value="YbaK/aa-tRNA-synth-assoc-dom"/>
</dbReference>
<comment type="similarity">
    <text evidence="1 4">Belongs to the prolyl-tRNA editing family. YbaK/EbsC subfamily.</text>
</comment>
<dbReference type="Pfam" id="PF04073">
    <property type="entry name" value="tRNA_edit"/>
    <property type="match status" value="1"/>
</dbReference>
<protein>
    <recommendedName>
        <fullName evidence="4">Cys-tRNA(Pro)/Cys-tRNA(Cys) deacylase</fullName>
        <ecNumber evidence="4">4.2.-.-</ecNumber>
    </recommendedName>
</protein>
<evidence type="ECO:0000259" key="5">
    <source>
        <dbReference type="Pfam" id="PF04073"/>
    </source>
</evidence>
<dbReference type="InterPro" id="IPR004369">
    <property type="entry name" value="Prolyl-tRNA_editing_YbaK/EbsC"/>
</dbReference>
<reference evidence="6" key="2">
    <citation type="submission" date="2011-01" db="EMBL/GenBank/DDBJ databases">
        <title>The Non-contiguous Finished genome of Clostridium papyrosolvens.</title>
        <authorList>
            <person name="Lucas S."/>
            <person name="Copeland A."/>
            <person name="Lapidus A."/>
            <person name="Cheng J.-F."/>
            <person name="Goodwin L."/>
            <person name="Pitluck S."/>
            <person name="Misra M."/>
            <person name="Chertkov O."/>
            <person name="Detter J.C."/>
            <person name="Han C."/>
            <person name="Tapia R."/>
            <person name="Land M."/>
            <person name="Hauser L."/>
            <person name="Kyrpides N."/>
            <person name="Ivanova N."/>
            <person name="Pagani I."/>
            <person name="Mouttaki H."/>
            <person name="He Z."/>
            <person name="Zhou J."/>
            <person name="Hemme C.L."/>
            <person name="Woyke T."/>
        </authorList>
    </citation>
    <scope>NUCLEOTIDE SEQUENCE [LARGE SCALE GENOMIC DNA]</scope>
    <source>
        <strain evidence="6">DSM 2782</strain>
    </source>
</reference>
<evidence type="ECO:0000256" key="3">
    <source>
        <dbReference type="ARBA" id="ARBA00023239"/>
    </source>
</evidence>
<keyword evidence="2 4" id="KW-0648">Protein biosynthesis</keyword>
<accession>F1TEP2</accession>
<dbReference type="PANTHER" id="PTHR30411">
    <property type="entry name" value="CYTOPLASMIC PROTEIN"/>
    <property type="match status" value="1"/>
</dbReference>
<dbReference type="SUPFAM" id="SSF55826">
    <property type="entry name" value="YbaK/ProRS associated domain"/>
    <property type="match status" value="1"/>
</dbReference>
<evidence type="ECO:0000256" key="2">
    <source>
        <dbReference type="ARBA" id="ARBA00022917"/>
    </source>
</evidence>
<dbReference type="STRING" id="588581.Cpap_1601"/>
<evidence type="ECO:0000313" key="6">
    <source>
        <dbReference type="EMBL" id="EGD47208.1"/>
    </source>
</evidence>
<keyword evidence="3 4" id="KW-0456">Lyase</keyword>
<sequence length="158" mass="17333">MANQKTNVMRILDSGKIKYNVYTYDSKGGAIDGVSVAEKIGQPVEKVFKTLVTKGNSKNFFVFVIPVNKELNLKAAAKAVGEKSVEMIRVDEINKVTGYIRGGCSPIGMKKDYKTVIDSTCENLDTFIFSAGKIGFQVEVSPKELIELIKADVDMIAE</sequence>
<dbReference type="eggNOG" id="COG2606">
    <property type="taxonomic scope" value="Bacteria"/>
</dbReference>
<dbReference type="GO" id="GO:0002161">
    <property type="term" value="F:aminoacyl-tRNA deacylase activity"/>
    <property type="evidence" value="ECO:0007669"/>
    <property type="project" value="InterPro"/>
</dbReference>
<evidence type="ECO:0000313" key="7">
    <source>
        <dbReference type="Proteomes" id="UP000003860"/>
    </source>
</evidence>
<reference evidence="6" key="1">
    <citation type="submission" date="2009-07" db="EMBL/GenBank/DDBJ databases">
        <authorList>
            <consortium name="US DOE Joint Genome Institute (JGI-PGF)"/>
            <person name="Lucas S."/>
            <person name="Copeland A."/>
            <person name="Lapidus A."/>
            <person name="Glavina del Rio T."/>
            <person name="Tice H."/>
            <person name="Bruce D."/>
            <person name="Goodwin L."/>
            <person name="Pitluck S."/>
            <person name="Larimer F."/>
            <person name="Land M.L."/>
            <person name="Mouttaki H."/>
            <person name="He Z."/>
            <person name="Zhou J."/>
            <person name="Hemme C.L."/>
        </authorList>
    </citation>
    <scope>NUCLEOTIDE SEQUENCE [LARGE SCALE GENOMIC DNA]</scope>
    <source>
        <strain evidence="6">DSM 2782</strain>
    </source>
</reference>
<proteinExistence type="inferred from homology"/>
<comment type="caution">
    <text evidence="6">The sequence shown here is derived from an EMBL/GenBank/DDBJ whole genome shotgun (WGS) entry which is preliminary data.</text>
</comment>
<dbReference type="CDD" id="cd00002">
    <property type="entry name" value="YbaK_deacylase"/>
    <property type="match status" value="1"/>
</dbReference>
<dbReference type="EMBL" id="ACXX02000009">
    <property type="protein sequence ID" value="EGD47208.1"/>
    <property type="molecule type" value="Genomic_DNA"/>
</dbReference>
<dbReference type="InterPro" id="IPR036754">
    <property type="entry name" value="YbaK/aa-tRNA-synt-asso_dom_sf"/>
</dbReference>
<dbReference type="AlphaFoldDB" id="F1TEP2"/>
<feature type="domain" description="YbaK/aminoacyl-tRNA synthetase-associated" evidence="5">
    <location>
        <begin position="36"/>
        <end position="147"/>
    </location>
</feature>
<dbReference type="PIRSF" id="PIRSF006181">
    <property type="entry name" value="EbsC_YbaK"/>
    <property type="match status" value="1"/>
</dbReference>
<dbReference type="RefSeq" id="WP_004620296.1">
    <property type="nucleotide sequence ID" value="NZ_ACXX02000009.1"/>
</dbReference>
<dbReference type="PANTHER" id="PTHR30411:SF0">
    <property type="entry name" value="CYS-TRNA(PRO)_CYS-TRNA(CYS) DEACYLASE YBAK"/>
    <property type="match status" value="1"/>
</dbReference>